<dbReference type="Proteomes" id="UP001144805">
    <property type="component" value="Unassembled WGS sequence"/>
</dbReference>
<evidence type="ECO:0000313" key="2">
    <source>
        <dbReference type="Proteomes" id="UP001144805"/>
    </source>
</evidence>
<name>A0A9X3IMT5_9HYPH</name>
<sequence length="264" mass="30570">MQIWAFHGMRRSGNHVVLNWTGLTNSAFFLNDILQREQVPALLGDPFGTKAFWHWFPRFCARRQQRRMLRETGWKLMARGLCISLEDWPIDRPIFTPWPRRCRHILLLRDPLNMFASRIRMKGGMHLLYGGERADTYFQNSIALWKMHAREFLGETDRLHGHVGIYYDRWVVDPDYRAEIAASLCLVPDEGALNRVAAEGGGSSFEGMSPLGEDAIARRLSRHDQLEGEEKQLFARVTADGELMRLRERVLGRVYASVQCRQVA</sequence>
<dbReference type="SUPFAM" id="SSF52540">
    <property type="entry name" value="P-loop containing nucleoside triphosphate hydrolases"/>
    <property type="match status" value="1"/>
</dbReference>
<comment type="caution">
    <text evidence="1">The sequence shown here is derived from an EMBL/GenBank/DDBJ whole genome shotgun (WGS) entry which is preliminary data.</text>
</comment>
<accession>A0A9X3IMT5</accession>
<gene>
    <name evidence="1" type="ORF">OSH07_16765</name>
</gene>
<keyword evidence="2" id="KW-1185">Reference proteome</keyword>
<dbReference type="AlphaFoldDB" id="A0A9X3IMT5"/>
<dbReference type="InterPro" id="IPR027417">
    <property type="entry name" value="P-loop_NTPase"/>
</dbReference>
<proteinExistence type="predicted"/>
<evidence type="ECO:0000313" key="1">
    <source>
        <dbReference type="EMBL" id="MCX5570861.1"/>
    </source>
</evidence>
<reference evidence="1" key="1">
    <citation type="submission" date="2022-11" db="EMBL/GenBank/DDBJ databases">
        <title>Biodiversity and phylogenetic relationships of bacteria.</title>
        <authorList>
            <person name="Machado R.A.R."/>
            <person name="Bhat A."/>
            <person name="Loulou A."/>
            <person name="Kallel S."/>
        </authorList>
    </citation>
    <scope>NUCLEOTIDE SEQUENCE</scope>
    <source>
        <strain evidence="1">K-TC2</strain>
    </source>
</reference>
<dbReference type="EMBL" id="JAPKNK010000007">
    <property type="protein sequence ID" value="MCX5570861.1"/>
    <property type="molecule type" value="Genomic_DNA"/>
</dbReference>
<protein>
    <recommendedName>
        <fullName evidence="3">Sulfotransferase family protein</fullName>
    </recommendedName>
</protein>
<organism evidence="1 2">
    <name type="scientific">Kaistia nematophila</name>
    <dbReference type="NCBI Taxonomy" id="2994654"/>
    <lineage>
        <taxon>Bacteria</taxon>
        <taxon>Pseudomonadati</taxon>
        <taxon>Pseudomonadota</taxon>
        <taxon>Alphaproteobacteria</taxon>
        <taxon>Hyphomicrobiales</taxon>
        <taxon>Kaistiaceae</taxon>
        <taxon>Kaistia</taxon>
    </lineage>
</organism>
<evidence type="ECO:0008006" key="3">
    <source>
        <dbReference type="Google" id="ProtNLM"/>
    </source>
</evidence>
<dbReference type="RefSeq" id="WP_266339825.1">
    <property type="nucleotide sequence ID" value="NZ_JAPKNK010000007.1"/>
</dbReference>